<organism evidence="2 3">
    <name type="scientific">Paenibacillus borealis</name>
    <dbReference type="NCBI Taxonomy" id="160799"/>
    <lineage>
        <taxon>Bacteria</taxon>
        <taxon>Bacillati</taxon>
        <taxon>Bacillota</taxon>
        <taxon>Bacilli</taxon>
        <taxon>Bacillales</taxon>
        <taxon>Paenibacillaceae</taxon>
        <taxon>Paenibacillus</taxon>
    </lineage>
</organism>
<dbReference type="InterPro" id="IPR029039">
    <property type="entry name" value="Flavoprotein-like_sf"/>
</dbReference>
<dbReference type="EMBL" id="MPTB01000060">
    <property type="protein sequence ID" value="OMD38527.1"/>
    <property type="molecule type" value="Genomic_DNA"/>
</dbReference>
<dbReference type="PROSITE" id="PS50902">
    <property type="entry name" value="FLAVODOXIN_LIKE"/>
    <property type="match status" value="1"/>
</dbReference>
<dbReference type="Pfam" id="PF12724">
    <property type="entry name" value="Flavodoxin_5"/>
    <property type="match status" value="1"/>
</dbReference>
<evidence type="ECO:0000259" key="1">
    <source>
        <dbReference type="PROSITE" id="PS50902"/>
    </source>
</evidence>
<evidence type="ECO:0000313" key="3">
    <source>
        <dbReference type="Proteomes" id="UP000187412"/>
    </source>
</evidence>
<comment type="caution">
    <text evidence="2">The sequence shown here is derived from an EMBL/GenBank/DDBJ whole genome shotgun (WGS) entry which is preliminary data.</text>
</comment>
<dbReference type="Proteomes" id="UP000187412">
    <property type="component" value="Unassembled WGS sequence"/>
</dbReference>
<gene>
    <name evidence="2" type="ORF">BSK56_30235</name>
</gene>
<dbReference type="PANTHER" id="PTHR38030">
    <property type="entry name" value="PROTOPORPHYRINOGEN IX DEHYDROGENASE [MENAQUINONE]"/>
    <property type="match status" value="1"/>
</dbReference>
<dbReference type="PANTHER" id="PTHR38030:SF2">
    <property type="entry name" value="PROTOPORPHYRINOGEN IX DEHYDROGENASE [QUINONE]"/>
    <property type="match status" value="1"/>
</dbReference>
<dbReference type="Gene3D" id="3.40.50.360">
    <property type="match status" value="1"/>
</dbReference>
<accession>A0ABX3GVS8</accession>
<dbReference type="RefSeq" id="WP_076114103.1">
    <property type="nucleotide sequence ID" value="NZ_MPTB01000060.1"/>
</dbReference>
<dbReference type="InterPro" id="IPR008254">
    <property type="entry name" value="Flavodoxin/NO_synth"/>
</dbReference>
<sequence length="157" mass="17641">MKTLILYATKYGCTEKAAYLLKSKLRGEVEAINLKYVKVPPLTAYDNIILGGSVYYGKIRKEMAQFSQDNKEMLKSKRLGLFICAGLKGEQAEKELRLAFPEELYSKALVKEVFGDEIYTDKMSATDKLILRIAKGKEKGNTGLALDRITSFAHSMN</sequence>
<dbReference type="PROSITE" id="PS00201">
    <property type="entry name" value="FLAVODOXIN"/>
    <property type="match status" value="1"/>
</dbReference>
<feature type="domain" description="Flavodoxin-like" evidence="1">
    <location>
        <begin position="3"/>
        <end position="157"/>
    </location>
</feature>
<dbReference type="InterPro" id="IPR052200">
    <property type="entry name" value="Protoporphyrinogen_IX_DH"/>
</dbReference>
<proteinExistence type="predicted"/>
<dbReference type="InterPro" id="IPR026816">
    <property type="entry name" value="Flavodoxin_dom"/>
</dbReference>
<reference evidence="2 3" key="1">
    <citation type="submission" date="2016-10" db="EMBL/GenBank/DDBJ databases">
        <title>Paenibacillus species isolates.</title>
        <authorList>
            <person name="Beno S.M."/>
        </authorList>
    </citation>
    <scope>NUCLEOTIDE SEQUENCE [LARGE SCALE GENOMIC DNA]</scope>
    <source>
        <strain evidence="2 3">FSL H7-0744</strain>
    </source>
</reference>
<evidence type="ECO:0000313" key="2">
    <source>
        <dbReference type="EMBL" id="OMD38527.1"/>
    </source>
</evidence>
<keyword evidence="3" id="KW-1185">Reference proteome</keyword>
<name>A0ABX3GVS8_PAEBO</name>
<protein>
    <recommendedName>
        <fullName evidence="1">Flavodoxin-like domain-containing protein</fullName>
    </recommendedName>
</protein>
<dbReference type="SUPFAM" id="SSF52218">
    <property type="entry name" value="Flavoproteins"/>
    <property type="match status" value="1"/>
</dbReference>
<dbReference type="InterPro" id="IPR001226">
    <property type="entry name" value="Flavodoxin_CS"/>
</dbReference>